<comment type="caution">
    <text evidence="2">The sequence shown here is derived from an EMBL/GenBank/DDBJ whole genome shotgun (WGS) entry which is preliminary data.</text>
</comment>
<evidence type="ECO:0000256" key="1">
    <source>
        <dbReference type="SAM" id="SignalP"/>
    </source>
</evidence>
<feature type="chain" id="PRO_5009578767" description="Secretion system C-terminal sorting domain-containing protein" evidence="1">
    <location>
        <begin position="23"/>
        <end position="637"/>
    </location>
</feature>
<gene>
    <name evidence="2" type="ORF">BEN48_02270</name>
</gene>
<keyword evidence="1" id="KW-0732">Signal</keyword>
<dbReference type="STRING" id="1908236.BEN48_02270"/>
<protein>
    <recommendedName>
        <fullName evidence="4">Secretion system C-terminal sorting domain-containing protein</fullName>
    </recommendedName>
</protein>
<accession>A0A1G1T181</accession>
<evidence type="ECO:0000313" key="3">
    <source>
        <dbReference type="Proteomes" id="UP000177791"/>
    </source>
</evidence>
<name>A0A1G1T181_9BACT</name>
<organism evidence="2 3">
    <name type="scientific">Hymenobacter glacialis</name>
    <dbReference type="NCBI Taxonomy" id="1908236"/>
    <lineage>
        <taxon>Bacteria</taxon>
        <taxon>Pseudomonadati</taxon>
        <taxon>Bacteroidota</taxon>
        <taxon>Cytophagia</taxon>
        <taxon>Cytophagales</taxon>
        <taxon>Hymenobacteraceae</taxon>
        <taxon>Hymenobacter</taxon>
    </lineage>
</organism>
<evidence type="ECO:0000313" key="2">
    <source>
        <dbReference type="EMBL" id="OGX84587.1"/>
    </source>
</evidence>
<dbReference type="EMBL" id="MDZC01000068">
    <property type="protein sequence ID" value="OGX84587.1"/>
    <property type="molecule type" value="Genomic_DNA"/>
</dbReference>
<dbReference type="InterPro" id="IPR026444">
    <property type="entry name" value="Secre_tail"/>
</dbReference>
<evidence type="ECO:0008006" key="4">
    <source>
        <dbReference type="Google" id="ProtNLM"/>
    </source>
</evidence>
<proteinExistence type="predicted"/>
<feature type="signal peptide" evidence="1">
    <location>
        <begin position="1"/>
        <end position="22"/>
    </location>
</feature>
<keyword evidence="3" id="KW-1185">Reference proteome</keyword>
<sequence>MPALLLLAGAAAGQVAPALPLAADPARAAYAPTKSQRAQQRGVAAVALPFFDDFTTPLEGLPKTLNWLPTGGALVNNRLALQPLTRGTATLDGLRANGRSYSGLVTSSYGELDSLTSQPINLGGLTPNDAVYLSFAWQAGSIVGVPNASGGTTPVRLELYVRTANGTWELAWSQASTRRRTGFRQQVIDLNQAKYLHGSFQFRFVAIGNASDNSDNWSIDYVVLDRGRTRGTSDTTFVDIATSAGLRGGNPSGGLRSPLRRFSAMPVWQFNAAPAGTSELNPRLGVNLSNLNAGVLPIPIDITGSVRVLPAAALGSWLQISRPLPVNPRLDSVTGAANRLAIPATAVEKRLRYTLALNTQETNPRTLANDTIFRDVELSNYYAYDDGSAENITQLVPYSTGQSAAFAYRFDLNQPDFVRALRLYPVFTASDAGPRPITINVWADEAGRPSQQPLATKTATISNPLPAGFQYAEITFDVPVRVSGSFYVGYSQPSQGRDLHYGLDLNSTFPARHLWRRDNTGTWDTVNFVPRGLPPRGALMMRAVMTNGVVTATASAREAAAFSLFPNPAARGTTVTVAGPRFARATVFDALGRAVWQQPTAQAGQASLALPALPPGVYTVRLTLPDGRPVGRRLMLE</sequence>
<dbReference type="NCBIfam" id="TIGR04183">
    <property type="entry name" value="Por_Secre_tail"/>
    <property type="match status" value="1"/>
</dbReference>
<dbReference type="AlphaFoldDB" id="A0A1G1T181"/>
<dbReference type="Proteomes" id="UP000177791">
    <property type="component" value="Unassembled WGS sequence"/>
</dbReference>
<reference evidence="2 3" key="1">
    <citation type="submission" date="2016-08" db="EMBL/GenBank/DDBJ databases">
        <title>Hymenobacter coccineus sp. nov., Hymenobacter lapidarius sp. nov. and Hymenobacter glacialis sp. nov., isolated from Antarctic soil.</title>
        <authorList>
            <person name="Sedlacek I."/>
            <person name="Kralova S."/>
            <person name="Kyrova K."/>
            <person name="Maslanova I."/>
            <person name="Stankova E."/>
            <person name="Vrbovska V."/>
            <person name="Nemec M."/>
            <person name="Bartak M."/>
            <person name="Svec P."/>
            <person name="Busse H.-J."/>
            <person name="Pantucek R."/>
        </authorList>
    </citation>
    <scope>NUCLEOTIDE SEQUENCE [LARGE SCALE GENOMIC DNA]</scope>
    <source>
        <strain evidence="2 3">CCM 8648</strain>
    </source>
</reference>
<dbReference type="Gene3D" id="2.60.120.260">
    <property type="entry name" value="Galactose-binding domain-like"/>
    <property type="match status" value="1"/>
</dbReference>